<evidence type="ECO:0000313" key="3">
    <source>
        <dbReference type="Proteomes" id="UP000319818"/>
    </source>
</evidence>
<dbReference type="EMBL" id="VFPH01000001">
    <property type="protein sequence ID" value="TQM45272.1"/>
    <property type="molecule type" value="Genomic_DNA"/>
</dbReference>
<keyword evidence="1" id="KW-0175">Coiled coil</keyword>
<dbReference type="OrthoDB" id="3375894at2"/>
<proteinExistence type="predicted"/>
<comment type="caution">
    <text evidence="2">The sequence shown here is derived from an EMBL/GenBank/DDBJ whole genome shotgun (WGS) entry which is preliminary data.</text>
</comment>
<name>A0A543GGR3_9PSEU</name>
<reference evidence="2 3" key="1">
    <citation type="submission" date="2019-06" db="EMBL/GenBank/DDBJ databases">
        <title>Sequencing the genomes of 1000 actinobacteria strains.</title>
        <authorList>
            <person name="Klenk H.-P."/>
        </authorList>
    </citation>
    <scope>NUCLEOTIDE SEQUENCE [LARGE SCALE GENOMIC DNA]</scope>
    <source>
        <strain evidence="2 3">DSM 45511</strain>
    </source>
</reference>
<keyword evidence="3" id="KW-1185">Reference proteome</keyword>
<evidence type="ECO:0000256" key="1">
    <source>
        <dbReference type="SAM" id="Coils"/>
    </source>
</evidence>
<evidence type="ECO:0000313" key="2">
    <source>
        <dbReference type="EMBL" id="TQM45272.1"/>
    </source>
</evidence>
<organism evidence="2 3">
    <name type="scientific">Pseudonocardia cypriaca</name>
    <dbReference type="NCBI Taxonomy" id="882449"/>
    <lineage>
        <taxon>Bacteria</taxon>
        <taxon>Bacillati</taxon>
        <taxon>Actinomycetota</taxon>
        <taxon>Actinomycetes</taxon>
        <taxon>Pseudonocardiales</taxon>
        <taxon>Pseudonocardiaceae</taxon>
        <taxon>Pseudonocardia</taxon>
    </lineage>
</organism>
<feature type="coiled-coil region" evidence="1">
    <location>
        <begin position="240"/>
        <end position="267"/>
    </location>
</feature>
<gene>
    <name evidence="2" type="ORF">FB388_2670</name>
</gene>
<dbReference type="RefSeq" id="WP_142100761.1">
    <property type="nucleotide sequence ID" value="NZ_VFPH01000001.1"/>
</dbReference>
<dbReference type="Proteomes" id="UP000319818">
    <property type="component" value="Unassembled WGS sequence"/>
</dbReference>
<protein>
    <submittedName>
        <fullName evidence="2">Uncharacterized protein</fullName>
    </submittedName>
</protein>
<accession>A0A543GGR3</accession>
<sequence>MTGGSGAAPIGGLEAELAQRSAAEGRMATSLVELERHPGHALLSTGRLTGLTQREWARASADLASLWQDFDTYRQVLAAARHALTRGPDDPELHRLLREPSIEVGRAVVERRLTGTVERVDTITLAELAERMEAAFDRVHDLFVTSHDLHETFLAAVGPLAERLRAARQLAADLEDTRVAELTTRVEELTARCTTDPLSLAGAPPDAAIAELGARVDTLTADLAGTAAARNSWDDRLAGVGDAIAEVEAARAAAEQLRLRAQDLVLTAPLDPPPDRAAALRGVHSALLDGRLPSRRTWPARARALADLEAQVAAAAAEVRRAHALADGLLERRTELRGRFEAYRAKAGRLGISERPDLLALDADVRRLLWSRPADLAAATRALVSYQQLLATGGSSTGRTA</sequence>
<dbReference type="AlphaFoldDB" id="A0A543GGR3"/>